<dbReference type="InterPro" id="IPR002013">
    <property type="entry name" value="SAC_dom"/>
</dbReference>
<evidence type="ECO:0000259" key="6">
    <source>
        <dbReference type="PROSITE" id="PS50275"/>
    </source>
</evidence>
<dbReference type="PANTHER" id="PTHR11200:SF257">
    <property type="entry name" value="PHOSPHOINOSITIDE 5-PHOSPHATASE"/>
    <property type="match status" value="1"/>
</dbReference>
<evidence type="ECO:0000313" key="7">
    <source>
        <dbReference type="EMBL" id="CAG8715707.1"/>
    </source>
</evidence>
<evidence type="ECO:0000256" key="5">
    <source>
        <dbReference type="SAM" id="MobiDB-lite"/>
    </source>
</evidence>
<feature type="domain" description="SAC" evidence="6">
    <location>
        <begin position="196"/>
        <end position="532"/>
    </location>
</feature>
<sequence>MADNLKTKQEWVKRMRLKFSIRPEFEITQNILHSDGTLNQDYFRPPKGSPQLQRKLKEKIQYENNGNPYGNSNPLLLLFDQVQQSYNDSPIQCNARLLRESDVDIMDYRQPGSRAVYGCLGLLQVERAVVTECLPVGEIRPNESVFRIIDVEFHSLTNNARYSISTYASNRTFYDDNSINEQSSQQQSYEHPCTQLRKLLSNGHFYFSSDFDLTKALNVRSRTSSADKYTYDDHFLWNKFMINELLNFRSKLIKSEQEEMDACGFLVLAIQGYVGIQETMIGSSNVTLSLISKLSCKRAGTRFNIRGIDDDGNVANFVETETILKLPEACFSYIQIRGSVPVFWEQPGLQVMSHKIQISRGPAATQPAVERHFNELQSRYGDVQILNLLGTKEGEYILSKEYQDRIIDLNGNGLENRVLFTDFDFNSICKNGNYENMAQLFSMIGEKLEYFAFFALDKETNSPIFYQKGIITFAFRCAQSVLTLQTALSKDTINTYIRLMGDISEYDIESLQSQHSILWAENGDSLSKIYTGTGALRSEYTRSGKVTWAGVLTDATKTVNRFYINNFQDKSKQEAIDLLLGKLLNSKAIEIHDPVNEAIREDILSRLSDYCSKSTINVFVGTYNLNGRLPSGESLSPWLFTFSDHEPDPHLFVIGFQEIVELKAQQIVSADPEKLRIWEKEISKALNSRPGQRSNYVILRSGQLVGTALVIYARSDIVSNIRNVEYVMKKMGLGGMAGNKGAVAIRLDYHDTSICFVTAHFASGQSNFEDRNRDYHTVNDGLIFRNGRRLLHHEYVVFFGDFNYRINLGNEEARDLIYQENFDQLLKFEQLTNQISYGLAFTEYIEGPITFFPTYKYDNGTDEYDTRRLEHLHGQIRQIGYSRAELRVSDHRPVMSSFDIEVIKCDEAAKKKIQGELYVAKQKTMSRSIEKQTALSILESVEKTVHSISGNGEKRTSRSQFNDVVITNGDNELGKANYARKFNNPPDDQDNITTTDNSNISKETGPAVGLLINVDESNKKEELPPPSSDTFQWWTDYKGDSSSPMVVDKSVINRKYRNFSSNPFYELNPRLIRSMSLKPLIPSKSTTSKSVIRHNSLGSILRTNTFTDDDDEFLAKTPKFGDLTSSAQRGYSYFHPRLKKAFLKNRDLKNEDDIKKAIETGEYVYK</sequence>
<dbReference type="Pfam" id="PF22669">
    <property type="entry name" value="Exo_endo_phos2"/>
    <property type="match status" value="1"/>
</dbReference>
<dbReference type="InterPro" id="IPR036691">
    <property type="entry name" value="Endo/exonu/phosph_ase_sf"/>
</dbReference>
<dbReference type="Proteomes" id="UP000789901">
    <property type="component" value="Unassembled WGS sequence"/>
</dbReference>
<name>A0ABN7V1D3_GIGMA</name>
<gene>
    <name evidence="7" type="ORF">GMARGA_LOCUS13098</name>
</gene>
<feature type="non-terminal residue" evidence="7">
    <location>
        <position position="1166"/>
    </location>
</feature>
<comment type="caution">
    <text evidence="7">The sequence shown here is derived from an EMBL/GenBank/DDBJ whole genome shotgun (WGS) entry which is preliminary data.</text>
</comment>
<comment type="similarity">
    <text evidence="2">In the central section; belongs to the inositol 1,4,5-trisphosphate 5-phosphatase family.</text>
</comment>
<dbReference type="SUPFAM" id="SSF56219">
    <property type="entry name" value="DNase I-like"/>
    <property type="match status" value="1"/>
</dbReference>
<keyword evidence="8" id="KW-1185">Reference proteome</keyword>
<evidence type="ECO:0000256" key="2">
    <source>
        <dbReference type="ARBA" id="ARBA00009678"/>
    </source>
</evidence>
<evidence type="ECO:0000313" key="8">
    <source>
        <dbReference type="Proteomes" id="UP000789901"/>
    </source>
</evidence>
<protein>
    <recommendedName>
        <fullName evidence="3">phosphoinositide 5-phosphatase</fullName>
        <ecNumber evidence="3">3.1.3.36</ecNumber>
    </recommendedName>
</protein>
<accession>A0ABN7V1D3</accession>
<organism evidence="7 8">
    <name type="scientific">Gigaspora margarita</name>
    <dbReference type="NCBI Taxonomy" id="4874"/>
    <lineage>
        <taxon>Eukaryota</taxon>
        <taxon>Fungi</taxon>
        <taxon>Fungi incertae sedis</taxon>
        <taxon>Mucoromycota</taxon>
        <taxon>Glomeromycotina</taxon>
        <taxon>Glomeromycetes</taxon>
        <taxon>Diversisporales</taxon>
        <taxon>Gigasporaceae</taxon>
        <taxon>Gigaspora</taxon>
    </lineage>
</organism>
<comment type="similarity">
    <text evidence="1">Belongs to the synaptojanin family.</text>
</comment>
<evidence type="ECO:0000256" key="3">
    <source>
        <dbReference type="ARBA" id="ARBA00013044"/>
    </source>
</evidence>
<dbReference type="InterPro" id="IPR046985">
    <property type="entry name" value="IP5"/>
</dbReference>
<dbReference type="Gene3D" id="3.60.10.10">
    <property type="entry name" value="Endonuclease/exonuclease/phosphatase"/>
    <property type="match status" value="1"/>
</dbReference>
<evidence type="ECO:0000256" key="1">
    <source>
        <dbReference type="ARBA" id="ARBA00008943"/>
    </source>
</evidence>
<feature type="region of interest" description="Disordered" evidence="5">
    <location>
        <begin position="980"/>
        <end position="1004"/>
    </location>
</feature>
<dbReference type="EC" id="3.1.3.36" evidence="3"/>
<evidence type="ECO:0000256" key="4">
    <source>
        <dbReference type="ARBA" id="ARBA00022801"/>
    </source>
</evidence>
<proteinExistence type="inferred from homology"/>
<reference evidence="7 8" key="1">
    <citation type="submission" date="2021-06" db="EMBL/GenBank/DDBJ databases">
        <authorList>
            <person name="Kallberg Y."/>
            <person name="Tangrot J."/>
            <person name="Rosling A."/>
        </authorList>
    </citation>
    <scope>NUCLEOTIDE SEQUENCE [LARGE SCALE GENOMIC DNA]</scope>
    <source>
        <strain evidence="7 8">120-4 pot B 10/14</strain>
    </source>
</reference>
<dbReference type="Pfam" id="PF02383">
    <property type="entry name" value="Syja_N"/>
    <property type="match status" value="1"/>
</dbReference>
<dbReference type="PANTHER" id="PTHR11200">
    <property type="entry name" value="INOSITOL 5-PHOSPHATASE"/>
    <property type="match status" value="1"/>
</dbReference>
<dbReference type="PROSITE" id="PS50275">
    <property type="entry name" value="SAC"/>
    <property type="match status" value="1"/>
</dbReference>
<dbReference type="InterPro" id="IPR000300">
    <property type="entry name" value="IPPc"/>
</dbReference>
<keyword evidence="4" id="KW-0378">Hydrolase</keyword>
<dbReference type="EMBL" id="CAJVQB010008216">
    <property type="protein sequence ID" value="CAG8715707.1"/>
    <property type="molecule type" value="Genomic_DNA"/>
</dbReference>
<feature type="compositionally biased region" description="Polar residues" evidence="5">
    <location>
        <begin position="991"/>
        <end position="1002"/>
    </location>
</feature>
<dbReference type="SMART" id="SM00128">
    <property type="entry name" value="IPPc"/>
    <property type="match status" value="1"/>
</dbReference>